<sequence>MKDCHEKIDRQRVNANKKDLMLSTSSSRYHIEEKRNAILPGCPSANLRDALSLRDNQLPPYIYAMRVIGYPPGWMIEAEHETSGLSLYNDSLDKSISEINSSKMTREETLYDSERFVSYPGFNSPVPDGFKDEWTTFGWCPIQPHQQLSQALKQTNTISSKNLYKRKFQPSTSSEEIKKSKSGTNEGNNSKLCWSPQSNSTPDKLSIPDFRFSENNCESPISQKSLSSLSKSPGTPIVGHGNPFLRLPSADKFAQDITDHMDFENLPDAVGKYDNMRNVLTNVQKKLQDIKQNIEGDGNKECQS</sequence>
<dbReference type="SMART" id="SM00581">
    <property type="entry name" value="PSP"/>
    <property type="match status" value="1"/>
</dbReference>
<evidence type="ECO:0000313" key="8">
    <source>
        <dbReference type="EMBL" id="LAA06565.1"/>
    </source>
</evidence>
<dbReference type="GO" id="GO:0003723">
    <property type="term" value="F:RNA binding"/>
    <property type="evidence" value="ECO:0007669"/>
    <property type="project" value="TreeGrafter"/>
</dbReference>
<evidence type="ECO:0000256" key="3">
    <source>
        <dbReference type="ARBA" id="ARBA00022771"/>
    </source>
</evidence>
<evidence type="ECO:0000256" key="5">
    <source>
        <dbReference type="ARBA" id="ARBA00023242"/>
    </source>
</evidence>
<dbReference type="OrthoDB" id="8026949at2759"/>
<dbReference type="PANTHER" id="PTHR13316:SF0">
    <property type="entry name" value="ZINC FINGER CCHC DOMAIN-CONTAINING PROTEIN 8"/>
    <property type="match status" value="1"/>
</dbReference>
<organism evidence="8">
    <name type="scientific">Parasteatoda tepidariorum</name>
    <name type="common">Common house spider</name>
    <name type="synonym">Achaearanea tepidariorum</name>
    <dbReference type="NCBI Taxonomy" id="114398"/>
    <lineage>
        <taxon>Eukaryota</taxon>
        <taxon>Metazoa</taxon>
        <taxon>Ecdysozoa</taxon>
        <taxon>Arthropoda</taxon>
        <taxon>Chelicerata</taxon>
        <taxon>Arachnida</taxon>
        <taxon>Araneae</taxon>
        <taxon>Araneomorphae</taxon>
        <taxon>Entelegynae</taxon>
        <taxon>Araneoidea</taxon>
        <taxon>Theridiidae</taxon>
        <taxon>Parasteatoda</taxon>
    </lineage>
</organism>
<keyword evidence="2" id="KW-0479">Metal-binding</keyword>
<accession>A0A2L2YH63</accession>
<feature type="domain" description="PSP proline-rich" evidence="7">
    <location>
        <begin position="35"/>
        <end position="87"/>
    </location>
</feature>
<protein>
    <submittedName>
        <fullName evidence="8">Zinc finger CCHC domain-containing protein 8</fullName>
    </submittedName>
</protein>
<dbReference type="GO" id="GO:0008270">
    <property type="term" value="F:zinc ion binding"/>
    <property type="evidence" value="ECO:0007669"/>
    <property type="project" value="UniProtKB-KW"/>
</dbReference>
<reference evidence="8" key="1">
    <citation type="journal article" date="2016" name="Mol. Ecol. Resour.">
        <title>Evaluation of the impact of RNA preservation methods of spiders for de novo transcriptome assembly.</title>
        <authorList>
            <person name="Kono N."/>
            <person name="Nakamura H."/>
            <person name="Ito Y."/>
            <person name="Tomita M."/>
            <person name="Arakawa K."/>
        </authorList>
    </citation>
    <scope>NUCLEOTIDE SEQUENCE</scope>
    <source>
        <tissue evidence="8">Whole body</tissue>
    </source>
</reference>
<comment type="subcellular location">
    <subcellularLocation>
        <location evidence="1">Nucleus</location>
    </subcellularLocation>
</comment>
<evidence type="ECO:0000256" key="1">
    <source>
        <dbReference type="ARBA" id="ARBA00004123"/>
    </source>
</evidence>
<dbReference type="GO" id="GO:0071013">
    <property type="term" value="C:catalytic step 2 spliceosome"/>
    <property type="evidence" value="ECO:0007669"/>
    <property type="project" value="TreeGrafter"/>
</dbReference>
<dbReference type="InterPro" id="IPR052115">
    <property type="entry name" value="NEXT_complex_subunit_ZCCHC8"/>
</dbReference>
<evidence type="ECO:0000259" key="7">
    <source>
        <dbReference type="SMART" id="SM00581"/>
    </source>
</evidence>
<dbReference type="PANTHER" id="PTHR13316">
    <property type="entry name" value="ZINC FINGER, CCHC DOMAIN CONTAINING 8"/>
    <property type="match status" value="1"/>
</dbReference>
<proteinExistence type="evidence at transcript level"/>
<dbReference type="InterPro" id="IPR006568">
    <property type="entry name" value="PSP_pro-rich"/>
</dbReference>
<keyword evidence="3" id="KW-0863">Zinc-finger</keyword>
<evidence type="ECO:0000256" key="2">
    <source>
        <dbReference type="ARBA" id="ARBA00022723"/>
    </source>
</evidence>
<evidence type="ECO:0000256" key="4">
    <source>
        <dbReference type="ARBA" id="ARBA00022833"/>
    </source>
</evidence>
<feature type="region of interest" description="Disordered" evidence="6">
    <location>
        <begin position="163"/>
        <end position="207"/>
    </location>
</feature>
<dbReference type="AlphaFoldDB" id="A0A2L2YH63"/>
<dbReference type="EMBL" id="IAAA01024808">
    <property type="protein sequence ID" value="LAA06565.1"/>
    <property type="molecule type" value="mRNA"/>
</dbReference>
<dbReference type="Pfam" id="PF04046">
    <property type="entry name" value="PSP"/>
    <property type="match status" value="1"/>
</dbReference>
<feature type="compositionally biased region" description="Polar residues" evidence="6">
    <location>
        <begin position="183"/>
        <end position="203"/>
    </location>
</feature>
<keyword evidence="5" id="KW-0539">Nucleus</keyword>
<keyword evidence="4" id="KW-0862">Zinc</keyword>
<name>A0A2L2YH63_PARTP</name>
<evidence type="ECO:0000256" key="6">
    <source>
        <dbReference type="SAM" id="MobiDB-lite"/>
    </source>
</evidence>